<name>F4B7P1_ACIHW</name>
<dbReference type="HOGENOM" id="CLU_2313619_0_0_2"/>
<dbReference type="Proteomes" id="UP000008458">
    <property type="component" value="Chromosome"/>
</dbReference>
<evidence type="ECO:0000313" key="2">
    <source>
        <dbReference type="Proteomes" id="UP000008458"/>
    </source>
</evidence>
<protein>
    <submittedName>
        <fullName evidence="1">Uncharacterized protein</fullName>
    </submittedName>
</protein>
<dbReference type="AlphaFoldDB" id="F4B7P1"/>
<evidence type="ECO:0000313" key="1">
    <source>
        <dbReference type="EMBL" id="AEE94788.1"/>
    </source>
</evidence>
<dbReference type="KEGG" id="aho:Ahos_1915"/>
<keyword evidence="2" id="KW-1185">Reference proteome</keyword>
<reference evidence="1 2" key="1">
    <citation type="journal article" date="2011" name="Extremophiles">
        <title>Genomic analysis of Acidianus hospitalis W1 a host for studying crenarchaeal virus and plasmid life cycles.</title>
        <authorList>
            <person name="You X.Y."/>
            <person name="Liu C."/>
            <person name="Wang S.Y."/>
            <person name="Jiang C.Y."/>
            <person name="Shah S.A."/>
            <person name="Prangishvili D."/>
            <person name="She Q."/>
            <person name="Liu S.J."/>
            <person name="Garrett R.A."/>
        </authorList>
    </citation>
    <scope>NUCLEOTIDE SEQUENCE [LARGE SCALE GENOMIC DNA]</scope>
    <source>
        <strain evidence="1 2">W1</strain>
    </source>
</reference>
<dbReference type="EMBL" id="CP002535">
    <property type="protein sequence ID" value="AEE94788.1"/>
    <property type="molecule type" value="Genomic_DNA"/>
</dbReference>
<organism evidence="1 2">
    <name type="scientific">Acidianus hospitalis (strain W1)</name>
    <dbReference type="NCBI Taxonomy" id="933801"/>
    <lineage>
        <taxon>Archaea</taxon>
        <taxon>Thermoproteota</taxon>
        <taxon>Thermoprotei</taxon>
        <taxon>Sulfolobales</taxon>
        <taxon>Sulfolobaceae</taxon>
        <taxon>Acidianus</taxon>
    </lineage>
</organism>
<sequence length="99" mass="11633">MHSWYVVLCSSIESYYSSKSSKSSYMVPDTCMCNSKLSANVTRLVFCELNCHGRKVCVWIFNFTSPVYSPKLVEHVEKYRILRARARKLLILTDIKERW</sequence>
<proteinExistence type="predicted"/>
<reference key="2">
    <citation type="journal article" date="2011" name="Extremophiles">
        <title>Genomic analyses of Acidianus hospitalis W1 a host for studying crenarchaeal virus and plasmid life cycles.</title>
        <authorList>
            <person name="You X.Y."/>
            <person name="Liu C."/>
            <person name="Wang S.Y."/>
            <person name="Jiang C.Y."/>
            <person name="Shah S.A."/>
            <person name="Prangishvili D."/>
            <person name="Liu S.J."/>
            <person name="Garrett R.A."/>
        </authorList>
    </citation>
    <scope>NUCLEOTIDE SEQUENCE</scope>
    <source>
        <strain>W1</strain>
    </source>
</reference>
<gene>
    <name evidence="1" type="ordered locus">Ahos_1915</name>
</gene>
<accession>F4B7P1</accession>